<evidence type="ECO:0000313" key="1">
    <source>
        <dbReference type="EMBL" id="RGV21164.1"/>
    </source>
</evidence>
<sequence length="79" mass="8297">MVVDGLEWCGAKGWHAGMGGWKAAGTDLSNLPFLCMRWTGRSVSAGLGEWGFGVIVFGCGEVVGTSTRNEAEERTGCAD</sequence>
<reference evidence="3 4" key="1">
    <citation type="submission" date="2018-08" db="EMBL/GenBank/DDBJ databases">
        <title>A genome reference for cultivated species of the human gut microbiota.</title>
        <authorList>
            <person name="Zou Y."/>
            <person name="Xue W."/>
            <person name="Luo G."/>
        </authorList>
    </citation>
    <scope>NUCLEOTIDE SEQUENCE [LARGE SCALE GENOMIC DNA]</scope>
    <source>
        <strain evidence="1 3">AF14-6AC</strain>
        <strain evidence="2 4">OF03-11</strain>
    </source>
</reference>
<dbReference type="EMBL" id="QSCO01000005">
    <property type="protein sequence ID" value="RGY08427.1"/>
    <property type="molecule type" value="Genomic_DNA"/>
</dbReference>
<evidence type="ECO:0000313" key="2">
    <source>
        <dbReference type="EMBL" id="RGY08427.1"/>
    </source>
</evidence>
<evidence type="ECO:0000313" key="3">
    <source>
        <dbReference type="Proteomes" id="UP000283426"/>
    </source>
</evidence>
<protein>
    <submittedName>
        <fullName evidence="2">Uncharacterized protein</fullName>
    </submittedName>
</protein>
<name>A0A413IEM0_9BACT</name>
<dbReference type="RefSeq" id="WP_041556973.1">
    <property type="nucleotide sequence ID" value="NZ_JABWDG010000018.1"/>
</dbReference>
<dbReference type="Proteomes" id="UP000284434">
    <property type="component" value="Unassembled WGS sequence"/>
</dbReference>
<gene>
    <name evidence="1" type="ORF">DWW24_15390</name>
    <name evidence="2" type="ORF">DXA53_05160</name>
</gene>
<organism evidence="2 4">
    <name type="scientific">Odoribacter splanchnicus</name>
    <dbReference type="NCBI Taxonomy" id="28118"/>
    <lineage>
        <taxon>Bacteria</taxon>
        <taxon>Pseudomonadati</taxon>
        <taxon>Bacteroidota</taxon>
        <taxon>Bacteroidia</taxon>
        <taxon>Bacteroidales</taxon>
        <taxon>Odoribacteraceae</taxon>
        <taxon>Odoribacter</taxon>
    </lineage>
</organism>
<accession>A0A413IEM0</accession>
<dbReference type="Proteomes" id="UP000283426">
    <property type="component" value="Unassembled WGS sequence"/>
</dbReference>
<dbReference type="AlphaFoldDB" id="A0A413IEM0"/>
<proteinExistence type="predicted"/>
<comment type="caution">
    <text evidence="2">The sequence shown here is derived from an EMBL/GenBank/DDBJ whole genome shotgun (WGS) entry which is preliminary data.</text>
</comment>
<dbReference type="EMBL" id="QRYW01000036">
    <property type="protein sequence ID" value="RGV21164.1"/>
    <property type="molecule type" value="Genomic_DNA"/>
</dbReference>
<evidence type="ECO:0000313" key="4">
    <source>
        <dbReference type="Proteomes" id="UP000284434"/>
    </source>
</evidence>